<organism evidence="9 10">
    <name type="scientific">Dillenia turbinata</name>
    <dbReference type="NCBI Taxonomy" id="194707"/>
    <lineage>
        <taxon>Eukaryota</taxon>
        <taxon>Viridiplantae</taxon>
        <taxon>Streptophyta</taxon>
        <taxon>Embryophyta</taxon>
        <taxon>Tracheophyta</taxon>
        <taxon>Spermatophyta</taxon>
        <taxon>Magnoliopsida</taxon>
        <taxon>eudicotyledons</taxon>
        <taxon>Gunneridae</taxon>
        <taxon>Pentapetalae</taxon>
        <taxon>Dilleniales</taxon>
        <taxon>Dilleniaceae</taxon>
        <taxon>Dillenia</taxon>
    </lineage>
</organism>
<dbReference type="InterPro" id="IPR011047">
    <property type="entry name" value="Quinoprotein_ADH-like_sf"/>
</dbReference>
<dbReference type="SUPFAM" id="SSF50998">
    <property type="entry name" value="Quinoprotein alcohol dehydrogenase-like"/>
    <property type="match status" value="1"/>
</dbReference>
<dbReference type="InterPro" id="IPR001680">
    <property type="entry name" value="WD40_rpt"/>
</dbReference>
<keyword evidence="5" id="KW-0677">Repeat</keyword>
<sequence>MITGGKSYVTSAPAFSNDGKRLLVCTGSTVSVFSTATALQVFELEGHTALVTSVIVLPVSNPSHKILSYCWTSSLDGTIRYWDFSVPEMLKKINFKLPIFSMVIPPIREQSAQNNQKSADLFAYVSVEAWTTKKTREGESKALHRQVQKFNLTKSRVAGGITLAETHKPEQLIISPSGNLFGIKHKKKLQIWQVPPRDSERAVIRKIKLHHTKPLTTLAFHPSERIVAAGDVTGRILIWKDIGNRTFSERDRLMDGSTRHEDERPCVREDDDADSCSTWHWHSSEVNVLSFSSDGAYLYSGGREGVLVIWQLETGKKKFLPRIGSPLLYCIDSPDPSLSVISCSDNQIHLLKMPSMEVIKSITGIKRPCSSPEIYEGLLTGLDFDKRAGLVALRTQNYRIQIYSLLDNREVSEVQVCERNHQPGDDVTVVVTLVVVSPDGSTMCTADVKLSEEGIGGLVCLRFWASGSQSTEFILSTIIYEPHRDAGISAIAFHPSRHMAVSSSYGGDFKIWVSNHGLQQDNQTVQNIAWTCHAVGSYKKKPMTAAAFSNDGSVLAVATETYITLWNPDKNVLIAVIGETLTPIVSLSFVGNSEYLVSASRGSNSQLCIWDMSQLSASWSYKLHAEAIACTTDSLSFAVLVLLPTSSNNMESNKNAICERDGAIFLFNVQTPVPIATWSVRKARGGSLAFLEIDDRSDVSQSSVMLAYINGDHEYILFDPYGKETSKLSIIRRERTAGTEETGLYGYSSIYGELREFVPKRDPSPPVTFGPSERPWETIFSGSSHSLPPLTKLCTSFLESLLEKRSVVV</sequence>
<evidence type="ECO:0000256" key="6">
    <source>
        <dbReference type="ARBA" id="ARBA00023242"/>
    </source>
</evidence>
<evidence type="ECO:0000313" key="9">
    <source>
        <dbReference type="EMBL" id="KAK6936885.1"/>
    </source>
</evidence>
<dbReference type="PROSITE" id="PS50082">
    <property type="entry name" value="WD_REPEATS_2"/>
    <property type="match status" value="2"/>
</dbReference>
<evidence type="ECO:0000256" key="1">
    <source>
        <dbReference type="ARBA" id="ARBA00004604"/>
    </source>
</evidence>
<dbReference type="Proteomes" id="UP001370490">
    <property type="component" value="Unassembled WGS sequence"/>
</dbReference>
<evidence type="ECO:0000259" key="8">
    <source>
        <dbReference type="Pfam" id="PF23769"/>
    </source>
</evidence>
<dbReference type="EMBL" id="JBAMMX010000007">
    <property type="protein sequence ID" value="KAK6936885.1"/>
    <property type="molecule type" value="Genomic_DNA"/>
</dbReference>
<dbReference type="SUPFAM" id="SSF50978">
    <property type="entry name" value="WD40 repeat-like"/>
    <property type="match status" value="1"/>
</dbReference>
<evidence type="ECO:0000256" key="2">
    <source>
        <dbReference type="ARBA" id="ARBA00022517"/>
    </source>
</evidence>
<accession>A0AAN8ZJW7</accession>
<dbReference type="InterPro" id="IPR015943">
    <property type="entry name" value="WD40/YVTN_repeat-like_dom_sf"/>
</dbReference>
<proteinExistence type="predicted"/>
<keyword evidence="3" id="KW-0698">rRNA processing</keyword>
<dbReference type="SMART" id="SM00320">
    <property type="entry name" value="WD40"/>
    <property type="match status" value="6"/>
</dbReference>
<keyword evidence="4 7" id="KW-0853">WD repeat</keyword>
<evidence type="ECO:0000256" key="7">
    <source>
        <dbReference type="PROSITE-ProRule" id="PRU00221"/>
    </source>
</evidence>
<evidence type="ECO:0000256" key="3">
    <source>
        <dbReference type="ARBA" id="ARBA00022552"/>
    </source>
</evidence>
<evidence type="ECO:0000256" key="5">
    <source>
        <dbReference type="ARBA" id="ARBA00022737"/>
    </source>
</evidence>
<name>A0AAN8ZJW7_9MAGN</name>
<keyword evidence="6" id="KW-0539">Nucleus</keyword>
<evidence type="ECO:0000313" key="10">
    <source>
        <dbReference type="Proteomes" id="UP001370490"/>
    </source>
</evidence>
<feature type="repeat" description="WD" evidence="7">
    <location>
        <begin position="279"/>
        <end position="320"/>
    </location>
</feature>
<dbReference type="Pfam" id="PF23869">
    <property type="entry name" value="Beta-prop_WDR75_1st"/>
    <property type="match status" value="2"/>
</dbReference>
<dbReference type="PANTHER" id="PTHR45176">
    <property type="entry name" value="TRANSDUCIN FAMILY PROTEIN / WD-40 REPEAT FAMILY PROTEIN-RELATED"/>
    <property type="match status" value="1"/>
</dbReference>
<dbReference type="Pfam" id="PF23769">
    <property type="entry name" value="Beta-prop_WDR75_2nd"/>
    <property type="match status" value="1"/>
</dbReference>
<reference evidence="9 10" key="1">
    <citation type="submission" date="2023-12" db="EMBL/GenBank/DDBJ databases">
        <title>A high-quality genome assembly for Dillenia turbinata (Dilleniales).</title>
        <authorList>
            <person name="Chanderbali A."/>
        </authorList>
    </citation>
    <scope>NUCLEOTIDE SEQUENCE [LARGE SCALE GENOMIC DNA]</scope>
    <source>
        <strain evidence="9">LSX21</strain>
        <tissue evidence="9">Leaf</tissue>
    </source>
</reference>
<comment type="subcellular location">
    <subcellularLocation>
        <location evidence="1">Nucleus</location>
        <location evidence="1">Nucleolus</location>
    </subcellularLocation>
</comment>
<protein>
    <submittedName>
        <fullName evidence="9">WD40 repeat</fullName>
    </submittedName>
</protein>
<evidence type="ECO:0000256" key="4">
    <source>
        <dbReference type="ARBA" id="ARBA00022574"/>
    </source>
</evidence>
<gene>
    <name evidence="9" type="ORF">RJ641_033915</name>
</gene>
<dbReference type="PROSITE" id="PS50294">
    <property type="entry name" value="WD_REPEATS_REGION"/>
    <property type="match status" value="1"/>
</dbReference>
<dbReference type="AlphaFoldDB" id="A0AAN8ZJW7"/>
<keyword evidence="2" id="KW-0690">Ribosome biogenesis</keyword>
<dbReference type="InterPro" id="IPR057644">
    <property type="entry name" value="Beta-prop_WDR75_2nd"/>
</dbReference>
<comment type="caution">
    <text evidence="9">The sequence shown here is derived from an EMBL/GenBank/DDBJ whole genome shotgun (WGS) entry which is preliminary data.</text>
</comment>
<feature type="repeat" description="WD" evidence="7">
    <location>
        <begin position="208"/>
        <end position="240"/>
    </location>
</feature>
<feature type="non-terminal residue" evidence="9">
    <location>
        <position position="809"/>
    </location>
</feature>
<keyword evidence="10" id="KW-1185">Reference proteome</keyword>
<dbReference type="PANTHER" id="PTHR45176:SF1">
    <property type="entry name" value="TRANSDUCIN FAMILY PROTEIN _ WD-40 REPEAT FAMILY PROTEIN-RELATED"/>
    <property type="match status" value="1"/>
</dbReference>
<dbReference type="Gene3D" id="2.130.10.10">
    <property type="entry name" value="YVTN repeat-like/Quinoprotein amine dehydrogenase"/>
    <property type="match status" value="4"/>
</dbReference>
<feature type="domain" description="WD repeat-containing protein 75 second beta-propeller" evidence="8">
    <location>
        <begin position="385"/>
        <end position="644"/>
    </location>
</feature>
<dbReference type="InterPro" id="IPR036322">
    <property type="entry name" value="WD40_repeat_dom_sf"/>
</dbReference>